<dbReference type="EMBL" id="CP127295">
    <property type="protein sequence ID" value="WIX99287.1"/>
    <property type="molecule type" value="Genomic_DNA"/>
</dbReference>
<dbReference type="RefSeq" id="WP_285995770.1">
    <property type="nucleotide sequence ID" value="NZ_CP127295.1"/>
</dbReference>
<evidence type="ECO:0000313" key="2">
    <source>
        <dbReference type="Proteomes" id="UP001239397"/>
    </source>
</evidence>
<dbReference type="Proteomes" id="UP001239397">
    <property type="component" value="Chromosome"/>
</dbReference>
<evidence type="ECO:0008006" key="3">
    <source>
        <dbReference type="Google" id="ProtNLM"/>
    </source>
</evidence>
<reference evidence="1 2" key="1">
    <citation type="submission" date="2023-06" db="EMBL/GenBank/DDBJ databases">
        <authorList>
            <person name="Oyuntsetseg B."/>
            <person name="Kim S.B."/>
        </authorList>
    </citation>
    <scope>NUCLEOTIDE SEQUENCE [LARGE SCALE GENOMIC DNA]</scope>
    <source>
        <strain evidence="1 2">4-36</strain>
    </source>
</reference>
<organism evidence="1 2">
    <name type="scientific">Amycolatopsis mongoliensis</name>
    <dbReference type="NCBI Taxonomy" id="715475"/>
    <lineage>
        <taxon>Bacteria</taxon>
        <taxon>Bacillati</taxon>
        <taxon>Actinomycetota</taxon>
        <taxon>Actinomycetes</taxon>
        <taxon>Pseudonocardiales</taxon>
        <taxon>Pseudonocardiaceae</taxon>
        <taxon>Amycolatopsis</taxon>
    </lineage>
</organism>
<proteinExistence type="predicted"/>
<dbReference type="AlphaFoldDB" id="A0A9Y2JJP5"/>
<gene>
    <name evidence="1" type="ORF">QRX60_35285</name>
</gene>
<dbReference type="KEGG" id="amog:QRX60_35285"/>
<sequence>MTGFHADPAALDALALRLEDTAEDHAAAAAQVETAASGDLGPAVVSGALAVLAGEWSGRIRAVETDFAAAAADVRTAAQAYRTTDAAAAGELGRADG</sequence>
<evidence type="ECO:0000313" key="1">
    <source>
        <dbReference type="EMBL" id="WIX99287.1"/>
    </source>
</evidence>
<protein>
    <recommendedName>
        <fullName evidence="3">Excreted virulence factor EspC (Type VII ESX diderm)</fullName>
    </recommendedName>
</protein>
<keyword evidence="2" id="KW-1185">Reference proteome</keyword>
<accession>A0A9Y2JJP5</accession>
<name>A0A9Y2JJP5_9PSEU</name>